<dbReference type="PANTHER" id="PTHR30250:SF11">
    <property type="entry name" value="O-ANTIGEN TRANSPORTER-RELATED"/>
    <property type="match status" value="1"/>
</dbReference>
<evidence type="ECO:0000256" key="1">
    <source>
        <dbReference type="ARBA" id="ARBA00004651"/>
    </source>
</evidence>
<feature type="transmembrane region" description="Helical" evidence="6">
    <location>
        <begin position="374"/>
        <end position="391"/>
    </location>
</feature>
<feature type="transmembrane region" description="Helical" evidence="6">
    <location>
        <begin position="316"/>
        <end position="335"/>
    </location>
</feature>
<evidence type="ECO:0000256" key="4">
    <source>
        <dbReference type="ARBA" id="ARBA00022989"/>
    </source>
</evidence>
<keyword evidence="4 6" id="KW-1133">Transmembrane helix</keyword>
<feature type="transmembrane region" description="Helical" evidence="6">
    <location>
        <begin position="111"/>
        <end position="129"/>
    </location>
</feature>
<feature type="transmembrane region" description="Helical" evidence="6">
    <location>
        <begin position="347"/>
        <end position="368"/>
    </location>
</feature>
<dbReference type="Proteomes" id="UP000702544">
    <property type="component" value="Unassembled WGS sequence"/>
</dbReference>
<accession>A0AAE4Z7E5</accession>
<feature type="transmembrane region" description="Helical" evidence="6">
    <location>
        <begin position="136"/>
        <end position="157"/>
    </location>
</feature>
<feature type="transmembrane region" description="Helical" evidence="6">
    <location>
        <begin position="412"/>
        <end position="432"/>
    </location>
</feature>
<comment type="subcellular location">
    <subcellularLocation>
        <location evidence="1">Cell membrane</location>
        <topology evidence="1">Multi-pass membrane protein</topology>
    </subcellularLocation>
</comment>
<feature type="transmembrane region" description="Helical" evidence="6">
    <location>
        <begin position="207"/>
        <end position="230"/>
    </location>
</feature>
<feature type="transmembrane region" description="Helical" evidence="6">
    <location>
        <begin position="163"/>
        <end position="186"/>
    </location>
</feature>
<feature type="transmembrane region" description="Helical" evidence="6">
    <location>
        <begin position="37"/>
        <end position="58"/>
    </location>
</feature>
<evidence type="ECO:0000256" key="3">
    <source>
        <dbReference type="ARBA" id="ARBA00022692"/>
    </source>
</evidence>
<keyword evidence="2" id="KW-1003">Cell membrane</keyword>
<dbReference type="AlphaFoldDB" id="A0AAE4Z7E5"/>
<keyword evidence="3 6" id="KW-0812">Transmembrane</keyword>
<dbReference type="InterPro" id="IPR050833">
    <property type="entry name" value="Poly_Biosynth_Transport"/>
</dbReference>
<keyword evidence="5 6" id="KW-0472">Membrane</keyword>
<dbReference type="Pfam" id="PF13440">
    <property type="entry name" value="Polysacc_synt_3"/>
    <property type="match status" value="1"/>
</dbReference>
<gene>
    <name evidence="7" type="ORF">GWO12_08600</name>
</gene>
<dbReference type="GO" id="GO:0005886">
    <property type="term" value="C:plasma membrane"/>
    <property type="evidence" value="ECO:0007669"/>
    <property type="project" value="UniProtKB-SubCell"/>
</dbReference>
<evidence type="ECO:0000256" key="2">
    <source>
        <dbReference type="ARBA" id="ARBA00022475"/>
    </source>
</evidence>
<feature type="transmembrane region" description="Helical" evidence="6">
    <location>
        <begin position="438"/>
        <end position="459"/>
    </location>
</feature>
<evidence type="ECO:0000256" key="5">
    <source>
        <dbReference type="ARBA" id="ARBA00023136"/>
    </source>
</evidence>
<evidence type="ECO:0000313" key="7">
    <source>
        <dbReference type="EMBL" id="NIR75155.1"/>
    </source>
</evidence>
<feature type="transmembrane region" description="Helical" evidence="6">
    <location>
        <begin position="236"/>
        <end position="259"/>
    </location>
</feature>
<evidence type="ECO:0000256" key="6">
    <source>
        <dbReference type="SAM" id="Phobius"/>
    </source>
</evidence>
<protein>
    <submittedName>
        <fullName evidence="7">Oligosaccharide flippase family protein</fullName>
    </submittedName>
</protein>
<comment type="caution">
    <text evidence="7">The sequence shown here is derived from an EMBL/GenBank/DDBJ whole genome shotgun (WGS) entry which is preliminary data.</text>
</comment>
<evidence type="ECO:0000313" key="8">
    <source>
        <dbReference type="Proteomes" id="UP000702544"/>
    </source>
</evidence>
<name>A0AAE4Z7E5_9BACT</name>
<proteinExistence type="predicted"/>
<dbReference type="EMBL" id="JAACAK010000064">
    <property type="protein sequence ID" value="NIR75155.1"/>
    <property type="molecule type" value="Genomic_DNA"/>
</dbReference>
<reference evidence="7 8" key="1">
    <citation type="submission" date="2020-01" db="EMBL/GenBank/DDBJ databases">
        <title>Genomes assembled from Gulf of Kutch pelagic sediment metagenomes.</title>
        <authorList>
            <person name="Chandrashekar M."/>
            <person name="Mahajan M.S."/>
            <person name="Dave K.J."/>
            <person name="Vatsa P."/>
            <person name="Nathani N.M."/>
        </authorList>
    </citation>
    <scope>NUCLEOTIDE SEQUENCE [LARGE SCALE GENOMIC DNA]</scope>
    <source>
        <strain evidence="7">KS3-K002</strain>
    </source>
</reference>
<sequence>MLLMLGRSLGFILSFAIPVVLIRLLTQADFGTYKQFFLVAGTLVAILDVGTAASLFYFIPIDRRRAANYLLQTVLVSATLALAAAGALWLLRNYVAAWLNSPLLTELTPFLAAYIILELLGSLLEYLVIIEKQAKLGALLFAGSDAVRAIALLLPAILTADLFWVAAGAAVFATIRFAMFVLWVGWQYRGRLQSGLRLVGFKSQIHYSFPFAGAGLLDRALFTFHSFYVATVFSPAVFAIYAVGCTQIAPVQIFFRSLFEVALVRMTEFLAVRDLASARTLWLKLIGKQATVVIPLVVILWLLARPLIEGVFTAEYLEATPIFRIYVLMILLTMFNDHCVLRARAQTRFIFFANVVALAACVVLVPILTRQLGVKGAALGLIGGVFTMKLLGLVRAAQMLEVPLRDMIPWQAIARISAGTALAAAVVYPSAALFDAPLLRFFVCGAAFWLAYFVVAWFGKILTVDEKNLIARTARSLFPVPRALRQ</sequence>
<feature type="transmembrane region" description="Helical" evidence="6">
    <location>
        <begin position="280"/>
        <end position="304"/>
    </location>
</feature>
<organism evidence="7 8">
    <name type="scientific">Candidatus Kutchimonas denitrificans</name>
    <dbReference type="NCBI Taxonomy" id="3056748"/>
    <lineage>
        <taxon>Bacteria</taxon>
        <taxon>Pseudomonadati</taxon>
        <taxon>Gemmatimonadota</taxon>
        <taxon>Gemmatimonadia</taxon>
        <taxon>Candidatus Palauibacterales</taxon>
        <taxon>Candidatus Palauibacteraceae</taxon>
        <taxon>Candidatus Kutchimonas</taxon>
    </lineage>
</organism>
<dbReference type="PANTHER" id="PTHR30250">
    <property type="entry name" value="PST FAMILY PREDICTED COLANIC ACID TRANSPORTER"/>
    <property type="match status" value="1"/>
</dbReference>
<feature type="transmembrane region" description="Helical" evidence="6">
    <location>
        <begin position="70"/>
        <end position="91"/>
    </location>
</feature>